<dbReference type="Gene3D" id="1.10.10.10">
    <property type="entry name" value="Winged helix-like DNA-binding domain superfamily/Winged helix DNA-binding domain"/>
    <property type="match status" value="1"/>
</dbReference>
<dbReference type="EMBL" id="CP108253">
    <property type="protein sequence ID" value="WTU44492.1"/>
    <property type="molecule type" value="Genomic_DNA"/>
</dbReference>
<dbReference type="PANTHER" id="PTHR16305">
    <property type="entry name" value="TESTICULAR SOLUBLE ADENYLYL CYCLASE"/>
    <property type="match status" value="1"/>
</dbReference>
<protein>
    <submittedName>
        <fullName evidence="4">LuxR C-terminal-related transcriptional regulator</fullName>
    </submittedName>
</protein>
<dbReference type="SMART" id="SM00421">
    <property type="entry name" value="HTH_LUXR"/>
    <property type="match status" value="1"/>
</dbReference>
<dbReference type="GO" id="GO:0004016">
    <property type="term" value="F:adenylate cyclase activity"/>
    <property type="evidence" value="ECO:0007669"/>
    <property type="project" value="TreeGrafter"/>
</dbReference>
<dbReference type="InterPro" id="IPR036388">
    <property type="entry name" value="WH-like_DNA-bd_sf"/>
</dbReference>
<organism evidence="4">
    <name type="scientific">Streptomyces sp. NBC_00060</name>
    <dbReference type="NCBI Taxonomy" id="2975636"/>
    <lineage>
        <taxon>Bacteria</taxon>
        <taxon>Bacillati</taxon>
        <taxon>Actinomycetota</taxon>
        <taxon>Actinomycetes</taxon>
        <taxon>Kitasatosporales</taxon>
        <taxon>Streptomycetaceae</taxon>
        <taxon>Streptomyces</taxon>
    </lineage>
</organism>
<evidence type="ECO:0000256" key="2">
    <source>
        <dbReference type="ARBA" id="ARBA00022840"/>
    </source>
</evidence>
<evidence type="ECO:0000256" key="1">
    <source>
        <dbReference type="ARBA" id="ARBA00022741"/>
    </source>
</evidence>
<dbReference type="SUPFAM" id="SSF52540">
    <property type="entry name" value="P-loop containing nucleoside triphosphate hydrolases"/>
    <property type="match status" value="1"/>
</dbReference>
<dbReference type="Pfam" id="PF13191">
    <property type="entry name" value="AAA_16"/>
    <property type="match status" value="1"/>
</dbReference>
<dbReference type="SUPFAM" id="SSF46894">
    <property type="entry name" value="C-terminal effector domain of the bipartite response regulators"/>
    <property type="match status" value="1"/>
</dbReference>
<dbReference type="GO" id="GO:0005737">
    <property type="term" value="C:cytoplasm"/>
    <property type="evidence" value="ECO:0007669"/>
    <property type="project" value="TreeGrafter"/>
</dbReference>
<dbReference type="Pfam" id="PF00196">
    <property type="entry name" value="GerE"/>
    <property type="match status" value="1"/>
</dbReference>
<dbReference type="CDD" id="cd06170">
    <property type="entry name" value="LuxR_C_like"/>
    <property type="match status" value="1"/>
</dbReference>
<keyword evidence="2" id="KW-0067">ATP-binding</keyword>
<dbReference type="PROSITE" id="PS50043">
    <property type="entry name" value="HTH_LUXR_2"/>
    <property type="match status" value="1"/>
</dbReference>
<dbReference type="InterPro" id="IPR027417">
    <property type="entry name" value="P-loop_NTPase"/>
</dbReference>
<dbReference type="InterPro" id="IPR000792">
    <property type="entry name" value="Tscrpt_reg_LuxR_C"/>
</dbReference>
<dbReference type="InterPro" id="IPR041664">
    <property type="entry name" value="AAA_16"/>
</dbReference>
<reference evidence="4" key="1">
    <citation type="submission" date="2022-10" db="EMBL/GenBank/DDBJ databases">
        <title>The complete genomes of actinobacterial strains from the NBC collection.</title>
        <authorList>
            <person name="Joergensen T.S."/>
            <person name="Alvarez Arevalo M."/>
            <person name="Sterndorff E.B."/>
            <person name="Faurdal D."/>
            <person name="Vuksanovic O."/>
            <person name="Mourched A.-S."/>
            <person name="Charusanti P."/>
            <person name="Shaw S."/>
            <person name="Blin K."/>
            <person name="Weber T."/>
        </authorList>
    </citation>
    <scope>NUCLEOTIDE SEQUENCE</scope>
    <source>
        <strain evidence="4">NBC_00060</strain>
    </source>
</reference>
<dbReference type="GO" id="GO:0006355">
    <property type="term" value="P:regulation of DNA-templated transcription"/>
    <property type="evidence" value="ECO:0007669"/>
    <property type="project" value="InterPro"/>
</dbReference>
<dbReference type="PANTHER" id="PTHR16305:SF35">
    <property type="entry name" value="TRANSCRIPTIONAL ACTIVATOR DOMAIN"/>
    <property type="match status" value="1"/>
</dbReference>
<name>A0AAU2HC33_9ACTN</name>
<feature type="domain" description="HTH luxR-type" evidence="3">
    <location>
        <begin position="874"/>
        <end position="939"/>
    </location>
</feature>
<gene>
    <name evidence="4" type="ORF">OHV25_35360</name>
</gene>
<dbReference type="PROSITE" id="PS00622">
    <property type="entry name" value="HTH_LUXR_1"/>
    <property type="match status" value="1"/>
</dbReference>
<dbReference type="AlphaFoldDB" id="A0AAU2HC33"/>
<dbReference type="InterPro" id="IPR016032">
    <property type="entry name" value="Sig_transdc_resp-reg_C-effctor"/>
</dbReference>
<accession>A0AAU2HC33</accession>
<evidence type="ECO:0000313" key="4">
    <source>
        <dbReference type="EMBL" id="WTU44492.1"/>
    </source>
</evidence>
<evidence type="ECO:0000259" key="3">
    <source>
        <dbReference type="PROSITE" id="PS50043"/>
    </source>
</evidence>
<keyword evidence="1" id="KW-0547">Nucleotide-binding</keyword>
<proteinExistence type="predicted"/>
<dbReference type="GO" id="GO:0005524">
    <property type="term" value="F:ATP binding"/>
    <property type="evidence" value="ECO:0007669"/>
    <property type="project" value="UniProtKB-KW"/>
</dbReference>
<sequence length="953" mass="101022">MSGPLRARDGAHALIAAEIERARSGAGGLVVLRGATGTGRTTVLEAAAGHAAESGLRVLRVRCSPEDTAVPFAAVRQLLAPVPEFTDTAPDADDRADAAGLWRLLCSYAAERPLLLAVDDVHLADEPSRHWLREAARRIDRLAVLMVVTERSQYDIEPRPAGLTQPLSPSLVHAHTLAPLSEQAAADLVREAFPTAGPQWTAACVRAAAGSPLLLHALLDDLGGAPQDGLPATGESPLPETCAALYPGSYPAAVSWWLHSAGPATAEVARCLAALEEAWIPDPTDPAVDDPSGRAASDPVHLLSEATGADPVRITGWLTAMTRLGLLRPDATGRPRYAHPLLRDAVLTGWPETSRQAAHRAAAQAMLRRGERAEAIARHLLRVPGGEPAWALRVLRDAVTVAVHDSRPHDAVGYLRRALDEPLPDAVRQRLLTELGSLHYASADAPAAIARLAEAQHLAAEPRSRVRTAVALGTALAARGEVHTALEVLHRTQGQLSGHPDLARTVQTAAALLADEDPATRQQVYRWLCETAEHSPERVGTAGQALLVRYAATAALISAREAMARIRDLLAQPTDPLAEPFLLGTAAAVAQWADELDEADRLVEQGLAGQRPVLLHPMRHALLSTRADIAASRGDAAGLLTAYFGADTTVGPVESRSGPSNRDATALLALVHTSRLEEAQRFAAGFDLRGTAENFELNRFLYARGVLRVTLGDPAGALHDFLECGRRQSARGEASPVVTPWRTAAAQCRLALGGGPDAVTLAAEELRLARVWNTPRTVGRALRVLGAATGGRRGLELAEEAVATLRPASAATGMELVRALLAQGRQLHVAGERTRARDCLREAAELADGKGAVGMVTLAGQALRQSGARNPVLSRTGPGALTDSERRIAELAADGLTNTEIADLLHLARRTVETHLTSTYRKLRIRRRAELVEALDRDRSADTSGTALNGASG</sequence>
<dbReference type="PRINTS" id="PR00038">
    <property type="entry name" value="HTHLUXR"/>
</dbReference>
<dbReference type="GO" id="GO:0003677">
    <property type="term" value="F:DNA binding"/>
    <property type="evidence" value="ECO:0007669"/>
    <property type="project" value="InterPro"/>
</dbReference>